<accession>A0A9P1CSJ2</accession>
<name>A0A9P1CSJ2_9DINO</name>
<dbReference type="InterPro" id="IPR020828">
    <property type="entry name" value="GlycerAld_3-P_DH_NAD(P)-bd"/>
</dbReference>
<evidence type="ECO:0000313" key="11">
    <source>
        <dbReference type="Proteomes" id="UP001152797"/>
    </source>
</evidence>
<dbReference type="InterPro" id="IPR020831">
    <property type="entry name" value="GlycerAld/Erythrose_P_DH"/>
</dbReference>
<feature type="region of interest" description="Disordered" evidence="6">
    <location>
        <begin position="567"/>
        <end position="617"/>
    </location>
</feature>
<dbReference type="EMBL" id="CAMXCT010002265">
    <property type="protein sequence ID" value="CAI3996924.1"/>
    <property type="molecule type" value="Genomic_DNA"/>
</dbReference>
<dbReference type="CDD" id="cd18126">
    <property type="entry name" value="GAPDH_I_C"/>
    <property type="match status" value="1"/>
</dbReference>
<dbReference type="PRINTS" id="PR00078">
    <property type="entry name" value="G3PDHDRGNASE"/>
</dbReference>
<dbReference type="GO" id="GO:0050661">
    <property type="term" value="F:NADP binding"/>
    <property type="evidence" value="ECO:0007669"/>
    <property type="project" value="InterPro"/>
</dbReference>
<dbReference type="SUPFAM" id="SSF51735">
    <property type="entry name" value="NAD(P)-binding Rossmann-fold domains"/>
    <property type="match status" value="1"/>
</dbReference>
<dbReference type="PANTHER" id="PTHR10836:SF76">
    <property type="entry name" value="GLYCERALDEHYDE-3-PHOSPHATE DEHYDROGENASE-RELATED"/>
    <property type="match status" value="1"/>
</dbReference>
<dbReference type="NCBIfam" id="TIGR01534">
    <property type="entry name" value="GAPDH-I"/>
    <property type="match status" value="1"/>
</dbReference>
<dbReference type="PANTHER" id="PTHR10836">
    <property type="entry name" value="GLYCERALDEHYDE 3-PHOSPHATE DEHYDROGENASE"/>
    <property type="match status" value="1"/>
</dbReference>
<keyword evidence="11" id="KW-1185">Reference proteome</keyword>
<dbReference type="CDD" id="cd05214">
    <property type="entry name" value="GAPDH_I_N"/>
    <property type="match status" value="1"/>
</dbReference>
<feature type="compositionally biased region" description="Acidic residues" evidence="6">
    <location>
        <begin position="580"/>
        <end position="607"/>
    </location>
</feature>
<evidence type="ECO:0000256" key="6">
    <source>
        <dbReference type="SAM" id="MobiDB-lite"/>
    </source>
</evidence>
<comment type="similarity">
    <text evidence="1 5">Belongs to the glyceraldehyde-3-phosphate dehydrogenase family.</text>
</comment>
<dbReference type="GO" id="GO:0004365">
    <property type="term" value="F:glyceraldehyde-3-phosphate dehydrogenase (NAD+) (phosphorylating) activity"/>
    <property type="evidence" value="ECO:0007669"/>
    <property type="project" value="TreeGrafter"/>
</dbReference>
<dbReference type="GO" id="GO:0006006">
    <property type="term" value="P:glucose metabolic process"/>
    <property type="evidence" value="ECO:0007669"/>
    <property type="project" value="InterPro"/>
</dbReference>
<dbReference type="OrthoDB" id="1152826at2759"/>
<evidence type="ECO:0000313" key="8">
    <source>
        <dbReference type="EMBL" id="CAI3996924.1"/>
    </source>
</evidence>
<dbReference type="InterPro" id="IPR020829">
    <property type="entry name" value="GlycerAld_3-P_DH_cat"/>
</dbReference>
<comment type="subunit">
    <text evidence="2">Homotetramer.</text>
</comment>
<dbReference type="InterPro" id="IPR020830">
    <property type="entry name" value="GlycerAld_3-P_DH_AS"/>
</dbReference>
<dbReference type="SUPFAM" id="SSF55347">
    <property type="entry name" value="Glyceraldehyde-3-phosphate dehydrogenase-like, C-terminal domain"/>
    <property type="match status" value="1"/>
</dbReference>
<dbReference type="Proteomes" id="UP001152797">
    <property type="component" value="Unassembled WGS sequence"/>
</dbReference>
<gene>
    <name evidence="8" type="ORF">C1SCF055_LOCUS23354</name>
</gene>
<dbReference type="Pfam" id="PF00044">
    <property type="entry name" value="Gp_dh_N"/>
    <property type="match status" value="1"/>
</dbReference>
<reference evidence="9" key="2">
    <citation type="submission" date="2024-04" db="EMBL/GenBank/DDBJ databases">
        <authorList>
            <person name="Chen Y."/>
            <person name="Shah S."/>
            <person name="Dougan E. K."/>
            <person name="Thang M."/>
            <person name="Chan C."/>
        </authorList>
    </citation>
    <scope>NUCLEOTIDE SEQUENCE [LARGE SCALE GENOMIC DNA]</scope>
</reference>
<dbReference type="InterPro" id="IPR006424">
    <property type="entry name" value="Glyceraldehyde-3-P_DH_1"/>
</dbReference>
<feature type="region of interest" description="Disordered" evidence="6">
    <location>
        <begin position="445"/>
        <end position="469"/>
    </location>
</feature>
<dbReference type="GO" id="GO:0006096">
    <property type="term" value="P:glycolytic process"/>
    <property type="evidence" value="ECO:0007669"/>
    <property type="project" value="TreeGrafter"/>
</dbReference>
<keyword evidence="3" id="KW-0560">Oxidoreductase</keyword>
<evidence type="ECO:0000256" key="3">
    <source>
        <dbReference type="ARBA" id="ARBA00023002"/>
    </source>
</evidence>
<dbReference type="EMBL" id="CAMXCT030002265">
    <property type="protein sequence ID" value="CAL4784236.1"/>
    <property type="molecule type" value="Genomic_DNA"/>
</dbReference>
<sequence>MSTDAEYFAYQMKYDTVHGRFKHDVKIGEKDELIVNGHKIKCIQASREGPKALPWKDMGVEYVIESTGLFVEAEKAAGHIEAGAKKVIISAPGKGDLKTLVVGVNHTEYDKANHNVVSNASCTTNCLAPVVHVLLKEGIGIEKGLMTTIHSYTATQKTVDGVSAKDWRGGRAASCNIIPSATGAAKAVGEVLPSTKGKLTGMAFRVPTPDVSVVDLTFTAEKDTSIEEIDALMKKATETYMKGVLSFTDEELVSSDFIHNVQLGGTLQKYDAQGWNSSIYDSKATLQNNLKGEKRFFKIVSWYDNEWGYSNRISDSEGNGASMFPSSGVVDLLMHMIGTAGCGLGAEKVPPESCGVVVSFFLGLPCIDVNLVAFHWRLRSVGGSAITFWRAVTVAAVGSEMVSCARPSATSFAEGHAELHDVNARKTSKKPRQAVLQMRQRYRRRRNRDGASMEEVDPDGRAEQMKEACGKTKDDEIKLNDIRACVEALQSYAQATREGFIQSISAEKVFVREYQNAAKKLALLGDTELFWKDIQKEHKNALVFLTNLASKVGDDAKDLKVYSKLKKKNQAKSKGTNKGEDEDEDEDEETEGDNDSSESFGESESEATESASKDEEG</sequence>
<dbReference type="AlphaFoldDB" id="A0A9P1CSJ2"/>
<dbReference type="EMBL" id="CAMXCT020002265">
    <property type="protein sequence ID" value="CAL1150299.1"/>
    <property type="molecule type" value="Genomic_DNA"/>
</dbReference>
<dbReference type="InterPro" id="IPR036291">
    <property type="entry name" value="NAD(P)-bd_dom_sf"/>
</dbReference>
<dbReference type="Gene3D" id="3.30.360.10">
    <property type="entry name" value="Dihydrodipicolinate Reductase, domain 2"/>
    <property type="match status" value="1"/>
</dbReference>
<proteinExistence type="inferred from homology"/>
<protein>
    <submittedName>
        <fullName evidence="10">Glyceraldehyde-3-phosphate dehydrogenase, glycosomal (GAPDH)</fullName>
    </submittedName>
</protein>
<dbReference type="GO" id="GO:0005829">
    <property type="term" value="C:cytosol"/>
    <property type="evidence" value="ECO:0007669"/>
    <property type="project" value="TreeGrafter"/>
</dbReference>
<evidence type="ECO:0000256" key="5">
    <source>
        <dbReference type="RuleBase" id="RU000397"/>
    </source>
</evidence>
<dbReference type="Pfam" id="PF02800">
    <property type="entry name" value="Gp_dh_C"/>
    <property type="match status" value="1"/>
</dbReference>
<feature type="compositionally biased region" description="Basic and acidic residues" evidence="6">
    <location>
        <begin position="458"/>
        <end position="469"/>
    </location>
</feature>
<dbReference type="SMART" id="SM00846">
    <property type="entry name" value="Gp_dh_N"/>
    <property type="match status" value="1"/>
</dbReference>
<evidence type="ECO:0000256" key="4">
    <source>
        <dbReference type="ARBA" id="ARBA00023027"/>
    </source>
</evidence>
<evidence type="ECO:0000259" key="7">
    <source>
        <dbReference type="SMART" id="SM00846"/>
    </source>
</evidence>
<evidence type="ECO:0000313" key="9">
    <source>
        <dbReference type="EMBL" id="CAL1150299.1"/>
    </source>
</evidence>
<dbReference type="GO" id="GO:0051287">
    <property type="term" value="F:NAD binding"/>
    <property type="evidence" value="ECO:0007669"/>
    <property type="project" value="InterPro"/>
</dbReference>
<feature type="domain" description="Glyceraldehyde 3-phosphate dehydrogenase NAD(P) binding" evidence="7">
    <location>
        <begin position="1"/>
        <end position="122"/>
    </location>
</feature>
<organism evidence="8">
    <name type="scientific">Cladocopium goreaui</name>
    <dbReference type="NCBI Taxonomy" id="2562237"/>
    <lineage>
        <taxon>Eukaryota</taxon>
        <taxon>Sar</taxon>
        <taxon>Alveolata</taxon>
        <taxon>Dinophyceae</taxon>
        <taxon>Suessiales</taxon>
        <taxon>Symbiodiniaceae</taxon>
        <taxon>Cladocopium</taxon>
    </lineage>
</organism>
<reference evidence="8" key="1">
    <citation type="submission" date="2022-10" db="EMBL/GenBank/DDBJ databases">
        <authorList>
            <person name="Chen Y."/>
            <person name="Dougan E. K."/>
            <person name="Chan C."/>
            <person name="Rhodes N."/>
            <person name="Thang M."/>
        </authorList>
    </citation>
    <scope>NUCLEOTIDE SEQUENCE</scope>
</reference>
<dbReference type="Gene3D" id="3.40.50.720">
    <property type="entry name" value="NAD(P)-binding Rossmann-like Domain"/>
    <property type="match status" value="1"/>
</dbReference>
<dbReference type="PROSITE" id="PS00071">
    <property type="entry name" value="GAPDH"/>
    <property type="match status" value="1"/>
</dbReference>
<dbReference type="FunFam" id="3.40.50.720:FF:000001">
    <property type="entry name" value="Glyceraldehyde-3-phosphate dehydrogenase"/>
    <property type="match status" value="1"/>
</dbReference>
<keyword evidence="4" id="KW-0520">NAD</keyword>
<comment type="caution">
    <text evidence="8">The sequence shown here is derived from an EMBL/GenBank/DDBJ whole genome shotgun (WGS) entry which is preliminary data.</text>
</comment>
<evidence type="ECO:0000313" key="10">
    <source>
        <dbReference type="EMBL" id="CAL4784236.1"/>
    </source>
</evidence>
<evidence type="ECO:0000256" key="1">
    <source>
        <dbReference type="ARBA" id="ARBA00007406"/>
    </source>
</evidence>
<evidence type="ECO:0000256" key="2">
    <source>
        <dbReference type="ARBA" id="ARBA00011881"/>
    </source>
</evidence>
<dbReference type="FunFam" id="3.30.360.10:FF:000001">
    <property type="entry name" value="Glyceraldehyde-3-phosphate dehydrogenase"/>
    <property type="match status" value="1"/>
</dbReference>